<evidence type="ECO:0000313" key="7">
    <source>
        <dbReference type="Proteomes" id="UP001143509"/>
    </source>
</evidence>
<dbReference type="InterPro" id="IPR038722">
    <property type="entry name" value="Ner_HTH_dom"/>
</dbReference>
<evidence type="ECO:0000256" key="3">
    <source>
        <dbReference type="ARBA" id="ARBA00023125"/>
    </source>
</evidence>
<dbReference type="Pfam" id="PF13693">
    <property type="entry name" value="HTH_35"/>
    <property type="match status" value="1"/>
</dbReference>
<gene>
    <name evidence="6" type="ORF">GCM10017620_12940</name>
</gene>
<organism evidence="6 7">
    <name type="scientific">Brevundimonas intermedia</name>
    <dbReference type="NCBI Taxonomy" id="74315"/>
    <lineage>
        <taxon>Bacteria</taxon>
        <taxon>Pseudomonadati</taxon>
        <taxon>Pseudomonadota</taxon>
        <taxon>Alphaproteobacteria</taxon>
        <taxon>Caulobacterales</taxon>
        <taxon>Caulobacteraceae</taxon>
        <taxon>Brevundimonas</taxon>
    </lineage>
</organism>
<dbReference type="Gene3D" id="1.10.260.40">
    <property type="entry name" value="lambda repressor-like DNA-binding domains"/>
    <property type="match status" value="1"/>
</dbReference>
<keyword evidence="3" id="KW-0238">DNA-binding</keyword>
<keyword evidence="7" id="KW-1185">Reference proteome</keyword>
<keyword evidence="2" id="KW-0805">Transcription regulation</keyword>
<dbReference type="InterPro" id="IPR010982">
    <property type="entry name" value="Lambda_DNA-bd_dom_sf"/>
</dbReference>
<reference evidence="6" key="1">
    <citation type="journal article" date="2014" name="Int. J. Syst. Evol. Microbiol.">
        <title>Complete genome of a new Firmicutes species belonging to the dominant human colonic microbiota ('Ruminococcus bicirculans') reveals two chromosomes and a selective capacity to utilize plant glucans.</title>
        <authorList>
            <consortium name="NISC Comparative Sequencing Program"/>
            <person name="Wegmann U."/>
            <person name="Louis P."/>
            <person name="Goesmann A."/>
            <person name="Henrissat B."/>
            <person name="Duncan S.H."/>
            <person name="Flint H.J."/>
        </authorList>
    </citation>
    <scope>NUCLEOTIDE SEQUENCE</scope>
    <source>
        <strain evidence="6">VKM B-1499</strain>
    </source>
</reference>
<dbReference type="EMBL" id="BSFD01000002">
    <property type="protein sequence ID" value="GLK48321.1"/>
    <property type="molecule type" value="Genomic_DNA"/>
</dbReference>
<proteinExistence type="inferred from homology"/>
<accession>A0ABQ5T6W9</accession>
<dbReference type="SUPFAM" id="SSF47413">
    <property type="entry name" value="lambda repressor-like DNA-binding domains"/>
    <property type="match status" value="1"/>
</dbReference>
<sequence>MMIAERQHQRIKGALKLRGSSLSAVARSLDVAPTTVTIVSKGIRRSRPIEAAIASALGMTPDALWPDRYNDSKSVEVR</sequence>
<comment type="caution">
    <text evidence="6">The sequence shown here is derived from an EMBL/GenBank/DDBJ whole genome shotgun (WGS) entry which is preliminary data.</text>
</comment>
<protein>
    <recommendedName>
        <fullName evidence="5">Ner winged helix-turn-helix DNA-binding domain-containing protein</fullName>
    </recommendedName>
</protein>
<evidence type="ECO:0000256" key="1">
    <source>
        <dbReference type="ARBA" id="ARBA00006157"/>
    </source>
</evidence>
<evidence type="ECO:0000259" key="5">
    <source>
        <dbReference type="Pfam" id="PF13693"/>
    </source>
</evidence>
<comment type="similarity">
    <text evidence="1">Belongs to the ner transcriptional regulatory family.</text>
</comment>
<keyword evidence="4" id="KW-0804">Transcription</keyword>
<name>A0ABQ5T6W9_9CAUL</name>
<dbReference type="Proteomes" id="UP001143509">
    <property type="component" value="Unassembled WGS sequence"/>
</dbReference>
<dbReference type="RefSeq" id="WP_271164549.1">
    <property type="nucleotide sequence ID" value="NZ_BSFD01000002.1"/>
</dbReference>
<feature type="domain" description="Ner winged helix-turn-helix DNA-binding" evidence="5">
    <location>
        <begin position="9"/>
        <end position="73"/>
    </location>
</feature>
<evidence type="ECO:0000256" key="2">
    <source>
        <dbReference type="ARBA" id="ARBA00023015"/>
    </source>
</evidence>
<reference evidence="6" key="2">
    <citation type="submission" date="2023-01" db="EMBL/GenBank/DDBJ databases">
        <authorList>
            <person name="Sun Q."/>
            <person name="Evtushenko L."/>
        </authorList>
    </citation>
    <scope>NUCLEOTIDE SEQUENCE</scope>
    <source>
        <strain evidence="6">VKM B-1499</strain>
    </source>
</reference>
<evidence type="ECO:0000256" key="4">
    <source>
        <dbReference type="ARBA" id="ARBA00023163"/>
    </source>
</evidence>
<evidence type="ECO:0000313" key="6">
    <source>
        <dbReference type="EMBL" id="GLK48321.1"/>
    </source>
</evidence>